<dbReference type="InterPro" id="IPR036179">
    <property type="entry name" value="Ig-like_dom_sf"/>
</dbReference>
<dbReference type="InterPro" id="IPR013106">
    <property type="entry name" value="Ig_V-set"/>
</dbReference>
<gene>
    <name evidence="2" type="ORF">LAZ67_4000183</name>
</gene>
<dbReference type="EMBL" id="CP092866">
    <property type="protein sequence ID" value="UYV66091.1"/>
    <property type="molecule type" value="Genomic_DNA"/>
</dbReference>
<dbReference type="Proteomes" id="UP001235939">
    <property type="component" value="Chromosome 04"/>
</dbReference>
<dbReference type="InterPro" id="IPR003599">
    <property type="entry name" value="Ig_sub"/>
</dbReference>
<dbReference type="SUPFAM" id="SSF48726">
    <property type="entry name" value="Immunoglobulin"/>
    <property type="match status" value="1"/>
</dbReference>
<proteinExistence type="predicted"/>
<dbReference type="PANTHER" id="PTHR23278">
    <property type="entry name" value="SIDESTEP PROTEIN"/>
    <property type="match status" value="1"/>
</dbReference>
<name>A0ABY6KD19_9ARAC</name>
<evidence type="ECO:0000313" key="2">
    <source>
        <dbReference type="EMBL" id="UYV66091.1"/>
    </source>
</evidence>
<dbReference type="PANTHER" id="PTHR23278:SF19">
    <property type="entry name" value="OBSCURIN"/>
    <property type="match status" value="1"/>
</dbReference>
<dbReference type="Pfam" id="PF07686">
    <property type="entry name" value="V-set"/>
    <property type="match status" value="1"/>
</dbReference>
<dbReference type="Gene3D" id="2.60.40.10">
    <property type="entry name" value="Immunoglobulins"/>
    <property type="match status" value="1"/>
</dbReference>
<keyword evidence="3" id="KW-1185">Reference proteome</keyword>
<organism evidence="2 3">
    <name type="scientific">Cordylochernes scorpioides</name>
    <dbReference type="NCBI Taxonomy" id="51811"/>
    <lineage>
        <taxon>Eukaryota</taxon>
        <taxon>Metazoa</taxon>
        <taxon>Ecdysozoa</taxon>
        <taxon>Arthropoda</taxon>
        <taxon>Chelicerata</taxon>
        <taxon>Arachnida</taxon>
        <taxon>Pseudoscorpiones</taxon>
        <taxon>Cheliferoidea</taxon>
        <taxon>Chernetidae</taxon>
        <taxon>Cordylochernes</taxon>
    </lineage>
</organism>
<reference evidence="2 3" key="1">
    <citation type="submission" date="2022-01" db="EMBL/GenBank/DDBJ databases">
        <title>A chromosomal length assembly of Cordylochernes scorpioides.</title>
        <authorList>
            <person name="Zeh D."/>
            <person name="Zeh J."/>
        </authorList>
    </citation>
    <scope>NUCLEOTIDE SEQUENCE [LARGE SCALE GENOMIC DNA]</scope>
    <source>
        <strain evidence="2">IN4F17</strain>
        <tissue evidence="2">Whole Body</tissue>
    </source>
</reference>
<sequence>MDRQFLVLLLHEKGVAIAPLVSHISEFPVHVRCVSLEFPEYQAVQGSEVFLPCHVLPPAAEDSVALVLWYRGDSGEPVYSLDARSGRPEQGRHFPSRPLLARAGLRLARGHGPVATLHINPVLAADEGEYRCRVDFKRGRTQQQVMRLYVAGIRMNFDTYINVWETVLKTWMYRVAAGRKYVVNRTQLRSTNGKTQSWLTLNVPYHWSPDICPPNSPDCHALDHYA</sequence>
<evidence type="ECO:0000313" key="3">
    <source>
        <dbReference type="Proteomes" id="UP001235939"/>
    </source>
</evidence>
<feature type="domain" description="Ig-like" evidence="1">
    <location>
        <begin position="19"/>
        <end position="147"/>
    </location>
</feature>
<dbReference type="InterPro" id="IPR013783">
    <property type="entry name" value="Ig-like_fold"/>
</dbReference>
<protein>
    <recommendedName>
        <fullName evidence="1">Ig-like domain-containing protein</fullName>
    </recommendedName>
</protein>
<accession>A0ABY6KD19</accession>
<dbReference type="SMART" id="SM00409">
    <property type="entry name" value="IG"/>
    <property type="match status" value="1"/>
</dbReference>
<dbReference type="PROSITE" id="PS50835">
    <property type="entry name" value="IG_LIKE"/>
    <property type="match status" value="1"/>
</dbReference>
<evidence type="ECO:0000259" key="1">
    <source>
        <dbReference type="PROSITE" id="PS50835"/>
    </source>
</evidence>
<dbReference type="InterPro" id="IPR007110">
    <property type="entry name" value="Ig-like_dom"/>
</dbReference>